<sequence>MHHQAVKSNLGSRAYEYDDDQPLCPKPRRLPPSIPEFLKPLTCIKHSQTNADEESRVLNMITEKNYLYGKELVCNGCLPCCYSGSPPRRTENPLIHDVEFLHQIELLSPFSHTKLSHNFAFTSPSPI</sequence>
<reference evidence="1" key="1">
    <citation type="submission" date="2020-09" db="EMBL/GenBank/DDBJ databases">
        <title>Genome-Enabled Discovery of Anthraquinone Biosynthesis in Senna tora.</title>
        <authorList>
            <person name="Kang S.-H."/>
            <person name="Pandey R.P."/>
            <person name="Lee C.-M."/>
            <person name="Sim J.-S."/>
            <person name="Jeong J.-T."/>
            <person name="Choi B.-S."/>
            <person name="Jung M."/>
            <person name="Ginzburg D."/>
            <person name="Zhao K."/>
            <person name="Won S.Y."/>
            <person name="Oh T.-J."/>
            <person name="Yu Y."/>
            <person name="Kim N.-H."/>
            <person name="Lee O.R."/>
            <person name="Lee T.-H."/>
            <person name="Bashyal P."/>
            <person name="Kim T.-S."/>
            <person name="Lee W.-H."/>
            <person name="Kawkins C."/>
            <person name="Kim C.-K."/>
            <person name="Kim J.S."/>
            <person name="Ahn B.O."/>
            <person name="Rhee S.Y."/>
            <person name="Sohng J.K."/>
        </authorList>
    </citation>
    <scope>NUCLEOTIDE SEQUENCE</scope>
    <source>
        <tissue evidence="1">Leaf</tissue>
    </source>
</reference>
<evidence type="ECO:0000313" key="1">
    <source>
        <dbReference type="EMBL" id="KAF7809619.1"/>
    </source>
</evidence>
<dbReference type="AlphaFoldDB" id="A0A834STC8"/>
<dbReference type="OrthoDB" id="646413at2759"/>
<dbReference type="PANTHER" id="PTHR33384:SF17">
    <property type="entry name" value="VQ DOMAIN-CONTAINING PROTEIN"/>
    <property type="match status" value="1"/>
</dbReference>
<dbReference type="EMBL" id="JAAIUW010000011">
    <property type="protein sequence ID" value="KAF7809619.1"/>
    <property type="molecule type" value="Genomic_DNA"/>
</dbReference>
<keyword evidence="2" id="KW-1185">Reference proteome</keyword>
<evidence type="ECO:0000313" key="2">
    <source>
        <dbReference type="Proteomes" id="UP000634136"/>
    </source>
</evidence>
<gene>
    <name evidence="1" type="ORF">G2W53_036362</name>
</gene>
<dbReference type="Proteomes" id="UP000634136">
    <property type="component" value="Unassembled WGS sequence"/>
</dbReference>
<proteinExistence type="predicted"/>
<dbReference type="PANTHER" id="PTHR33384">
    <property type="entry name" value="EXPRESSED PROTEIN"/>
    <property type="match status" value="1"/>
</dbReference>
<protein>
    <submittedName>
        <fullName evidence="1">Uncharacterized protein</fullName>
    </submittedName>
</protein>
<comment type="caution">
    <text evidence="1">The sequence shown here is derived from an EMBL/GenBank/DDBJ whole genome shotgun (WGS) entry which is preliminary data.</text>
</comment>
<accession>A0A834STC8</accession>
<organism evidence="1 2">
    <name type="scientific">Senna tora</name>
    <dbReference type="NCBI Taxonomy" id="362788"/>
    <lineage>
        <taxon>Eukaryota</taxon>
        <taxon>Viridiplantae</taxon>
        <taxon>Streptophyta</taxon>
        <taxon>Embryophyta</taxon>
        <taxon>Tracheophyta</taxon>
        <taxon>Spermatophyta</taxon>
        <taxon>Magnoliopsida</taxon>
        <taxon>eudicotyledons</taxon>
        <taxon>Gunneridae</taxon>
        <taxon>Pentapetalae</taxon>
        <taxon>rosids</taxon>
        <taxon>fabids</taxon>
        <taxon>Fabales</taxon>
        <taxon>Fabaceae</taxon>
        <taxon>Caesalpinioideae</taxon>
        <taxon>Cassia clade</taxon>
        <taxon>Senna</taxon>
    </lineage>
</organism>
<name>A0A834STC8_9FABA</name>